<dbReference type="SMART" id="SM00032">
    <property type="entry name" value="CCP"/>
    <property type="match status" value="2"/>
</dbReference>
<dbReference type="PANTHER" id="PTHR45656">
    <property type="entry name" value="PROTEIN CBR-CLEC-78"/>
    <property type="match status" value="1"/>
</dbReference>
<comment type="caution">
    <text evidence="4">Lacks conserved residue(s) required for the propagation of feature annotation.</text>
</comment>
<accession>A0A1D2N6U2</accession>
<gene>
    <name evidence="7" type="ORF">Ocin01_05992</name>
</gene>
<dbReference type="EMBL" id="LJIJ01000192">
    <property type="protein sequence ID" value="ODN00686.1"/>
    <property type="molecule type" value="Genomic_DNA"/>
</dbReference>
<feature type="compositionally biased region" description="Low complexity" evidence="5">
    <location>
        <begin position="125"/>
        <end position="151"/>
    </location>
</feature>
<reference evidence="7 8" key="1">
    <citation type="journal article" date="2016" name="Genome Biol. Evol.">
        <title>Gene Family Evolution Reflects Adaptation to Soil Environmental Stressors in the Genome of the Collembolan Orchesella cincta.</title>
        <authorList>
            <person name="Faddeeva-Vakhrusheva A."/>
            <person name="Derks M.F."/>
            <person name="Anvar S.Y."/>
            <person name="Agamennone V."/>
            <person name="Suring W."/>
            <person name="Smit S."/>
            <person name="van Straalen N.M."/>
            <person name="Roelofs D."/>
        </authorList>
    </citation>
    <scope>NUCLEOTIDE SEQUENCE [LARGE SCALE GENOMIC DNA]</scope>
    <source>
        <tissue evidence="7">Mixed pool</tissue>
    </source>
</reference>
<dbReference type="Proteomes" id="UP000094527">
    <property type="component" value="Unassembled WGS sequence"/>
</dbReference>
<evidence type="ECO:0000256" key="5">
    <source>
        <dbReference type="SAM" id="MobiDB-lite"/>
    </source>
</evidence>
<feature type="compositionally biased region" description="Basic and acidic residues" evidence="5">
    <location>
        <begin position="108"/>
        <end position="121"/>
    </location>
</feature>
<evidence type="ECO:0000256" key="2">
    <source>
        <dbReference type="ARBA" id="ARBA00022737"/>
    </source>
</evidence>
<proteinExistence type="predicted"/>
<name>A0A1D2N6U2_ORCCI</name>
<evidence type="ECO:0000256" key="4">
    <source>
        <dbReference type="PROSITE-ProRule" id="PRU00302"/>
    </source>
</evidence>
<evidence type="ECO:0000313" key="7">
    <source>
        <dbReference type="EMBL" id="ODN00686.1"/>
    </source>
</evidence>
<feature type="compositionally biased region" description="Basic and acidic residues" evidence="5">
    <location>
        <begin position="239"/>
        <end position="252"/>
    </location>
</feature>
<dbReference type="InterPro" id="IPR051277">
    <property type="entry name" value="SEZ6_CSMD_C4BPB_Regulators"/>
</dbReference>
<feature type="domain" description="Sushi" evidence="6">
    <location>
        <begin position="64"/>
        <end position="121"/>
    </location>
</feature>
<sequence length="276" mass="30289">MRNLECGPPAQVPSGRYTLLNGTRSYKSMVRYSCDEGYAMVGRNDLMCDLDQRWNGPPPRCEALICPDPPTIRNGDYEITERFGNSFTVLYKCNAQFRIVGEEKITCNEGSYDKDPPECRKRSASTKAPVVPPVKVAANPSSRKPSPSTSETPPPEITPSYEGGDDVGFGGEGQGNEDQYQHVDANQYPQEPEEDGHDESKDRPVTTGASDSDDLAGEKEDKTNGDVPDNDVSESNQIVKERKPGVDFPKNVEVHATESSAVARLNIGKEGEKHTF</sequence>
<dbReference type="InterPro" id="IPR000436">
    <property type="entry name" value="Sushi_SCR_CCP_dom"/>
</dbReference>
<feature type="disulfide bond" evidence="4">
    <location>
        <begin position="34"/>
        <end position="61"/>
    </location>
</feature>
<keyword evidence="4" id="KW-0768">Sushi</keyword>
<dbReference type="OrthoDB" id="547680at2759"/>
<evidence type="ECO:0000256" key="1">
    <source>
        <dbReference type="ARBA" id="ARBA00022729"/>
    </source>
</evidence>
<organism evidence="7 8">
    <name type="scientific">Orchesella cincta</name>
    <name type="common">Springtail</name>
    <name type="synonym">Podura cincta</name>
    <dbReference type="NCBI Taxonomy" id="48709"/>
    <lineage>
        <taxon>Eukaryota</taxon>
        <taxon>Metazoa</taxon>
        <taxon>Ecdysozoa</taxon>
        <taxon>Arthropoda</taxon>
        <taxon>Hexapoda</taxon>
        <taxon>Collembola</taxon>
        <taxon>Entomobryomorpha</taxon>
        <taxon>Entomobryoidea</taxon>
        <taxon>Orchesellidae</taxon>
        <taxon>Orchesellinae</taxon>
        <taxon>Orchesella</taxon>
    </lineage>
</organism>
<evidence type="ECO:0000256" key="3">
    <source>
        <dbReference type="ARBA" id="ARBA00023157"/>
    </source>
</evidence>
<dbReference type="CDD" id="cd00033">
    <property type="entry name" value="CCP"/>
    <property type="match status" value="2"/>
</dbReference>
<feature type="region of interest" description="Disordered" evidence="5">
    <location>
        <begin position="108"/>
        <end position="252"/>
    </location>
</feature>
<dbReference type="Pfam" id="PF00084">
    <property type="entry name" value="Sushi"/>
    <property type="match status" value="2"/>
</dbReference>
<dbReference type="Gene3D" id="2.10.70.10">
    <property type="entry name" value="Complement Module, domain 1"/>
    <property type="match status" value="2"/>
</dbReference>
<keyword evidence="3 4" id="KW-1015">Disulfide bond</keyword>
<evidence type="ECO:0000313" key="8">
    <source>
        <dbReference type="Proteomes" id="UP000094527"/>
    </source>
</evidence>
<keyword evidence="1" id="KW-0732">Signal</keyword>
<feature type="domain" description="Sushi" evidence="6">
    <location>
        <begin position="4"/>
        <end position="63"/>
    </location>
</feature>
<dbReference type="PROSITE" id="PS50923">
    <property type="entry name" value="SUSHI"/>
    <property type="match status" value="2"/>
</dbReference>
<evidence type="ECO:0000259" key="6">
    <source>
        <dbReference type="PROSITE" id="PS50923"/>
    </source>
</evidence>
<comment type="caution">
    <text evidence="7">The sequence shown here is derived from an EMBL/GenBank/DDBJ whole genome shotgun (WGS) entry which is preliminary data.</text>
</comment>
<dbReference type="STRING" id="48709.A0A1D2N6U2"/>
<dbReference type="AlphaFoldDB" id="A0A1D2N6U2"/>
<keyword evidence="2" id="KW-0677">Repeat</keyword>
<dbReference type="FunFam" id="2.10.70.10:FF:000112">
    <property type="entry name" value="Uncharacterized protein, isoform C"/>
    <property type="match status" value="1"/>
</dbReference>
<dbReference type="SUPFAM" id="SSF57535">
    <property type="entry name" value="Complement control module/SCR domain"/>
    <property type="match status" value="2"/>
</dbReference>
<dbReference type="PANTHER" id="PTHR45656:SF4">
    <property type="entry name" value="PROTEIN CBR-CLEC-78"/>
    <property type="match status" value="1"/>
</dbReference>
<keyword evidence="8" id="KW-1185">Reference proteome</keyword>
<protein>
    <submittedName>
        <fullName evidence="7">Membrane cofactor protein</fullName>
    </submittedName>
</protein>
<dbReference type="InterPro" id="IPR035976">
    <property type="entry name" value="Sushi/SCR/CCP_sf"/>
</dbReference>